<proteinExistence type="predicted"/>
<dbReference type="Proteomes" id="UP000837801">
    <property type="component" value="Unassembled WGS sequence"/>
</dbReference>
<comment type="caution">
    <text evidence="2">The sequence shown here is derived from an EMBL/GenBank/DDBJ whole genome shotgun (WGS) entry which is preliminary data.</text>
</comment>
<sequence length="234" mass="26224">MVPILTIPESAFDATSYTSNQRRSRLLAYIIKLTNGSAILLTVLYLVGVFGLKPLLELTASRRLEVLEKFRHKLRDCYLNLVGRVSYIPIVAINKNDGSGKLYADAICQTSESYLKDKNASSSLLGEAGYSEGYNEEDDQTDKLKQNVLVGKLQHLSKRLNECTAYSISEIPHYKTVSYCVKDFQSKSDLVYFNTNEIFTVDADGPSGPRRKNLSIETRNEIRSIKGMYISGKA</sequence>
<protein>
    <submittedName>
        <fullName evidence="2">Uncharacterized protein</fullName>
    </submittedName>
</protein>
<dbReference type="OrthoDB" id="3980365at2759"/>
<organism evidence="2 3">
    <name type="scientific">[Candida] railenensis</name>
    <dbReference type="NCBI Taxonomy" id="45579"/>
    <lineage>
        <taxon>Eukaryota</taxon>
        <taxon>Fungi</taxon>
        <taxon>Dikarya</taxon>
        <taxon>Ascomycota</taxon>
        <taxon>Saccharomycotina</taxon>
        <taxon>Pichiomycetes</taxon>
        <taxon>Debaryomycetaceae</taxon>
        <taxon>Kurtzmaniella</taxon>
    </lineage>
</organism>
<evidence type="ECO:0000313" key="3">
    <source>
        <dbReference type="Proteomes" id="UP000837801"/>
    </source>
</evidence>
<keyword evidence="1" id="KW-0472">Membrane</keyword>
<accession>A0A9P0QL71</accession>
<evidence type="ECO:0000313" key="2">
    <source>
        <dbReference type="EMBL" id="CAH2350467.1"/>
    </source>
</evidence>
<dbReference type="AlphaFoldDB" id="A0A9P0QL71"/>
<feature type="transmembrane region" description="Helical" evidence="1">
    <location>
        <begin position="26"/>
        <end position="52"/>
    </location>
</feature>
<keyword evidence="1" id="KW-1133">Transmembrane helix</keyword>
<keyword evidence="3" id="KW-1185">Reference proteome</keyword>
<keyword evidence="1" id="KW-0812">Transmembrane</keyword>
<reference evidence="2" key="1">
    <citation type="submission" date="2022-03" db="EMBL/GenBank/DDBJ databases">
        <authorList>
            <person name="Legras J.-L."/>
            <person name="Devillers H."/>
            <person name="Grondin C."/>
        </authorList>
    </citation>
    <scope>NUCLEOTIDE SEQUENCE</scope>
    <source>
        <strain evidence="2">CLIB 1423</strain>
    </source>
</reference>
<gene>
    <name evidence="2" type="ORF">CLIB1423_01S10770</name>
</gene>
<name>A0A9P0QL71_9ASCO</name>
<evidence type="ECO:0000256" key="1">
    <source>
        <dbReference type="SAM" id="Phobius"/>
    </source>
</evidence>
<dbReference type="EMBL" id="CAKXYY010000001">
    <property type="protein sequence ID" value="CAH2350467.1"/>
    <property type="molecule type" value="Genomic_DNA"/>
</dbReference>